<dbReference type="GO" id="GO:0004089">
    <property type="term" value="F:carbonate dehydratase activity"/>
    <property type="evidence" value="ECO:0007669"/>
    <property type="project" value="UniProtKB-EC"/>
</dbReference>
<protein>
    <recommendedName>
        <fullName evidence="3">carbonic anhydrase</fullName>
        <ecNumber evidence="3">4.2.1.1</ecNumber>
    </recommendedName>
</protein>
<dbReference type="Gene3D" id="3.40.1050.10">
    <property type="entry name" value="Carbonic anhydrase"/>
    <property type="match status" value="1"/>
</dbReference>
<evidence type="ECO:0000313" key="9">
    <source>
        <dbReference type="Proteomes" id="UP000318081"/>
    </source>
</evidence>
<keyword evidence="9" id="KW-1185">Reference proteome</keyword>
<evidence type="ECO:0000256" key="2">
    <source>
        <dbReference type="ARBA" id="ARBA00006217"/>
    </source>
</evidence>
<comment type="cofactor">
    <cofactor evidence="1">
        <name>Zn(2+)</name>
        <dbReference type="ChEBI" id="CHEBI:29105"/>
    </cofactor>
</comment>
<dbReference type="PANTHER" id="PTHR11002:SF76">
    <property type="entry name" value="CARBONIC ANHYDRASE"/>
    <property type="match status" value="1"/>
</dbReference>
<evidence type="ECO:0000313" key="8">
    <source>
        <dbReference type="EMBL" id="QDV83897.1"/>
    </source>
</evidence>
<evidence type="ECO:0000256" key="6">
    <source>
        <dbReference type="ARBA" id="ARBA00023239"/>
    </source>
</evidence>
<gene>
    <name evidence="8" type="primary">cynT_2</name>
    <name evidence="8" type="ORF">TBK1r_28400</name>
</gene>
<keyword evidence="5" id="KW-0862">Zinc</keyword>
<dbReference type="EC" id="4.2.1.1" evidence="3"/>
<dbReference type="InterPro" id="IPR001765">
    <property type="entry name" value="Carbonic_anhydrase"/>
</dbReference>
<organism evidence="8 9">
    <name type="scientific">Stieleria magnilauensis</name>
    <dbReference type="NCBI Taxonomy" id="2527963"/>
    <lineage>
        <taxon>Bacteria</taxon>
        <taxon>Pseudomonadati</taxon>
        <taxon>Planctomycetota</taxon>
        <taxon>Planctomycetia</taxon>
        <taxon>Pirellulales</taxon>
        <taxon>Pirellulaceae</taxon>
        <taxon>Stieleria</taxon>
    </lineage>
</organism>
<dbReference type="RefSeq" id="WP_419581325.1">
    <property type="nucleotide sequence ID" value="NZ_CP036432.1"/>
</dbReference>
<proteinExistence type="inferred from homology"/>
<dbReference type="EMBL" id="CP036432">
    <property type="protein sequence ID" value="QDV83897.1"/>
    <property type="molecule type" value="Genomic_DNA"/>
</dbReference>
<comment type="catalytic activity">
    <reaction evidence="7">
        <text>hydrogencarbonate + H(+) = CO2 + H2O</text>
        <dbReference type="Rhea" id="RHEA:10748"/>
        <dbReference type="ChEBI" id="CHEBI:15377"/>
        <dbReference type="ChEBI" id="CHEBI:15378"/>
        <dbReference type="ChEBI" id="CHEBI:16526"/>
        <dbReference type="ChEBI" id="CHEBI:17544"/>
        <dbReference type="EC" id="4.2.1.1"/>
    </reaction>
</comment>
<reference evidence="8 9" key="1">
    <citation type="submission" date="2019-02" db="EMBL/GenBank/DDBJ databases">
        <title>Deep-cultivation of Planctomycetes and their phenomic and genomic characterization uncovers novel biology.</title>
        <authorList>
            <person name="Wiegand S."/>
            <person name="Jogler M."/>
            <person name="Boedeker C."/>
            <person name="Pinto D."/>
            <person name="Vollmers J."/>
            <person name="Rivas-Marin E."/>
            <person name="Kohn T."/>
            <person name="Peeters S.H."/>
            <person name="Heuer A."/>
            <person name="Rast P."/>
            <person name="Oberbeckmann S."/>
            <person name="Bunk B."/>
            <person name="Jeske O."/>
            <person name="Meyerdierks A."/>
            <person name="Storesund J.E."/>
            <person name="Kallscheuer N."/>
            <person name="Luecker S."/>
            <person name="Lage O.M."/>
            <person name="Pohl T."/>
            <person name="Merkel B.J."/>
            <person name="Hornburger P."/>
            <person name="Mueller R.-W."/>
            <person name="Bruemmer F."/>
            <person name="Labrenz M."/>
            <person name="Spormann A.M."/>
            <person name="Op den Camp H."/>
            <person name="Overmann J."/>
            <person name="Amann R."/>
            <person name="Jetten M.S.M."/>
            <person name="Mascher T."/>
            <person name="Medema M.H."/>
            <person name="Devos D.P."/>
            <person name="Kaster A.-K."/>
            <person name="Ovreas L."/>
            <person name="Rohde M."/>
            <person name="Galperin M.Y."/>
            <person name="Jogler C."/>
        </authorList>
    </citation>
    <scope>NUCLEOTIDE SEQUENCE [LARGE SCALE GENOMIC DNA]</scope>
    <source>
        <strain evidence="8 9">TBK1r</strain>
    </source>
</reference>
<name>A0ABX5XQH4_9BACT</name>
<dbReference type="Proteomes" id="UP000318081">
    <property type="component" value="Chromosome"/>
</dbReference>
<evidence type="ECO:0000256" key="4">
    <source>
        <dbReference type="ARBA" id="ARBA00022723"/>
    </source>
</evidence>
<evidence type="ECO:0000256" key="5">
    <source>
        <dbReference type="ARBA" id="ARBA00022833"/>
    </source>
</evidence>
<dbReference type="PANTHER" id="PTHR11002">
    <property type="entry name" value="CARBONIC ANHYDRASE"/>
    <property type="match status" value="1"/>
</dbReference>
<keyword evidence="6 8" id="KW-0456">Lyase</keyword>
<dbReference type="SMART" id="SM00947">
    <property type="entry name" value="Pro_CA"/>
    <property type="match status" value="1"/>
</dbReference>
<dbReference type="SUPFAM" id="SSF53056">
    <property type="entry name" value="beta-carbonic anhydrase, cab"/>
    <property type="match status" value="1"/>
</dbReference>
<comment type="similarity">
    <text evidence="2">Belongs to the beta-class carbonic anhydrase family.</text>
</comment>
<evidence type="ECO:0000256" key="1">
    <source>
        <dbReference type="ARBA" id="ARBA00001947"/>
    </source>
</evidence>
<evidence type="ECO:0000256" key="3">
    <source>
        <dbReference type="ARBA" id="ARBA00012925"/>
    </source>
</evidence>
<dbReference type="Pfam" id="PF00484">
    <property type="entry name" value="Pro_CA"/>
    <property type="match status" value="1"/>
</dbReference>
<sequence>MHRRIQLHKHVHTLRADEFGSLADVRESAAATSPRILIVGCADHGLAPDMLSFATPGRCAVVQNLAASIPAADQPYDSTMASLEYAVVQQGVRDIIVCHHLCCRIVRYWMRTPILHAPNDPGCRFNQNACWTVDRLYRYTTQSERQTLMICEHTLYQLENLRSHSFVQDRLAVGRLRLHGWVVDDSTARVLAYTPHTHQFVSIEKISNGKRIS</sequence>
<accession>A0ABX5XQH4</accession>
<dbReference type="InterPro" id="IPR036874">
    <property type="entry name" value="Carbonic_anhydrase_sf"/>
</dbReference>
<evidence type="ECO:0000256" key="7">
    <source>
        <dbReference type="ARBA" id="ARBA00048348"/>
    </source>
</evidence>
<keyword evidence="4" id="KW-0479">Metal-binding</keyword>